<organism evidence="1 2">
    <name type="scientific">Microbacterium testaceum</name>
    <name type="common">Aureobacterium testaceum</name>
    <name type="synonym">Brevibacterium testaceum</name>
    <dbReference type="NCBI Taxonomy" id="2033"/>
    <lineage>
        <taxon>Bacteria</taxon>
        <taxon>Bacillati</taxon>
        <taxon>Actinomycetota</taxon>
        <taxon>Actinomycetes</taxon>
        <taxon>Micrococcales</taxon>
        <taxon>Microbacteriaceae</taxon>
        <taxon>Microbacterium</taxon>
    </lineage>
</organism>
<dbReference type="AlphaFoldDB" id="A0A4Y3QJC9"/>
<dbReference type="GeneID" id="57144135"/>
<reference evidence="1 2" key="1">
    <citation type="submission" date="2019-06" db="EMBL/GenBank/DDBJ databases">
        <title>Whole genome shotgun sequence of Microbacterium testaceum NBRC 12675.</title>
        <authorList>
            <person name="Hosoyama A."/>
            <person name="Uohara A."/>
            <person name="Ohji S."/>
            <person name="Ichikawa N."/>
        </authorList>
    </citation>
    <scope>NUCLEOTIDE SEQUENCE [LARGE SCALE GENOMIC DNA]</scope>
    <source>
        <strain evidence="1 2">NBRC 12675</strain>
    </source>
</reference>
<dbReference type="Gene3D" id="3.40.630.30">
    <property type="match status" value="1"/>
</dbReference>
<gene>
    <name evidence="1" type="ORF">MTE01_14410</name>
</gene>
<comment type="caution">
    <text evidence="1">The sequence shown here is derived from an EMBL/GenBank/DDBJ whole genome shotgun (WGS) entry which is preliminary data.</text>
</comment>
<sequence>MTALAEVDGQLVRAAWLLLHERVPNPSHFTRATGDLQSVYVRPPFRRAGMNLHLELTLPSTAL</sequence>
<evidence type="ECO:0000313" key="2">
    <source>
        <dbReference type="Proteomes" id="UP000319525"/>
    </source>
</evidence>
<accession>A0A4Y3QJC9</accession>
<dbReference type="RefSeq" id="WP_141376545.1">
    <property type="nucleotide sequence ID" value="NZ_BJML01000003.1"/>
</dbReference>
<dbReference type="OrthoDB" id="4936934at2"/>
<dbReference type="Proteomes" id="UP000319525">
    <property type="component" value="Unassembled WGS sequence"/>
</dbReference>
<protein>
    <submittedName>
        <fullName evidence="1">Uncharacterized protein</fullName>
    </submittedName>
</protein>
<proteinExistence type="predicted"/>
<name>A0A4Y3QJC9_MICTE</name>
<evidence type="ECO:0000313" key="1">
    <source>
        <dbReference type="EMBL" id="GEB45496.1"/>
    </source>
</evidence>
<dbReference type="EMBL" id="BJML01000003">
    <property type="protein sequence ID" value="GEB45496.1"/>
    <property type="molecule type" value="Genomic_DNA"/>
</dbReference>